<dbReference type="GeneTree" id="ENSGT00940000175471"/>
<dbReference type="OMA" id="CASRGQM"/>
<proteinExistence type="inferred from homology"/>
<keyword evidence="6" id="KW-0256">Endoplasmic reticulum</keyword>
<dbReference type="GO" id="GO:0005789">
    <property type="term" value="C:endoplasmic reticulum membrane"/>
    <property type="evidence" value="ECO:0007669"/>
    <property type="project" value="UniProtKB-SubCell"/>
</dbReference>
<keyword evidence="5 9" id="KW-0812">Transmembrane</keyword>
<dbReference type="OrthoDB" id="9943433at2759"/>
<evidence type="ECO:0000256" key="2">
    <source>
        <dbReference type="ARBA" id="ARBA00004502"/>
    </source>
</evidence>
<dbReference type="AlphaFoldDB" id="A0A3Q2Z855"/>
<dbReference type="GeneID" id="109515051"/>
<protein>
    <submittedName>
        <fullName evidence="10">Transmembrane protein 159</fullName>
    </submittedName>
</protein>
<dbReference type="Pfam" id="PF16015">
    <property type="entry name" value="Promethin"/>
    <property type="match status" value="1"/>
</dbReference>
<evidence type="ECO:0000256" key="1">
    <source>
        <dbReference type="ARBA" id="ARBA00004477"/>
    </source>
</evidence>
<organism evidence="10 11">
    <name type="scientific">Hippocampus comes</name>
    <name type="common">Tiger tail seahorse</name>
    <dbReference type="NCBI Taxonomy" id="109280"/>
    <lineage>
        <taxon>Eukaryota</taxon>
        <taxon>Metazoa</taxon>
        <taxon>Chordata</taxon>
        <taxon>Craniata</taxon>
        <taxon>Vertebrata</taxon>
        <taxon>Euteleostomi</taxon>
        <taxon>Actinopterygii</taxon>
        <taxon>Neopterygii</taxon>
        <taxon>Teleostei</taxon>
        <taxon>Neoteleostei</taxon>
        <taxon>Acanthomorphata</taxon>
        <taxon>Syngnathiaria</taxon>
        <taxon>Syngnathiformes</taxon>
        <taxon>Syngnathoidei</taxon>
        <taxon>Syngnathidae</taxon>
        <taxon>Hippocampus</taxon>
    </lineage>
</organism>
<keyword evidence="4" id="KW-0551">Lipid droplet</keyword>
<dbReference type="PANTHER" id="PTHR14275:SF0">
    <property type="entry name" value="LIPID DROPLET ASSEMBLY FACTOR 1"/>
    <property type="match status" value="1"/>
</dbReference>
<dbReference type="Ensembl" id="ENSHCOT00000027914.1">
    <property type="protein sequence ID" value="ENSHCOP00000027060.1"/>
    <property type="gene ID" value="ENSHCOG00000018573.1"/>
</dbReference>
<dbReference type="STRING" id="109280.ENSHCOP00000027060"/>
<comment type="similarity">
    <text evidence="3">Belongs to the LDAF1 family.</text>
</comment>
<evidence type="ECO:0000256" key="8">
    <source>
        <dbReference type="ARBA" id="ARBA00023136"/>
    </source>
</evidence>
<dbReference type="GO" id="GO:0005811">
    <property type="term" value="C:lipid droplet"/>
    <property type="evidence" value="ECO:0007669"/>
    <property type="project" value="UniProtKB-SubCell"/>
</dbReference>
<feature type="transmembrane region" description="Helical" evidence="9">
    <location>
        <begin position="101"/>
        <end position="127"/>
    </location>
</feature>
<evidence type="ECO:0000256" key="9">
    <source>
        <dbReference type="SAM" id="Phobius"/>
    </source>
</evidence>
<comment type="subcellular location">
    <subcellularLocation>
        <location evidence="1">Endoplasmic reticulum membrane</location>
        <topology evidence="1">Multi-pass membrane protein</topology>
    </subcellularLocation>
    <subcellularLocation>
        <location evidence="2">Lipid droplet</location>
    </subcellularLocation>
</comment>
<evidence type="ECO:0000313" key="10">
    <source>
        <dbReference type="Ensembl" id="ENSHCOP00000027060.1"/>
    </source>
</evidence>
<keyword evidence="7 9" id="KW-1133">Transmembrane helix</keyword>
<evidence type="ECO:0000256" key="5">
    <source>
        <dbReference type="ARBA" id="ARBA00022692"/>
    </source>
</evidence>
<keyword evidence="8 9" id="KW-0472">Membrane</keyword>
<feature type="transmembrane region" description="Helical" evidence="9">
    <location>
        <begin position="76"/>
        <end position="95"/>
    </location>
</feature>
<name>A0A3Q2Z855_HIPCM</name>
<evidence type="ECO:0000256" key="7">
    <source>
        <dbReference type="ARBA" id="ARBA00022989"/>
    </source>
</evidence>
<feature type="transmembrane region" description="Helical" evidence="9">
    <location>
        <begin position="45"/>
        <end position="69"/>
    </location>
</feature>
<reference evidence="10" key="1">
    <citation type="submission" date="2025-08" db="UniProtKB">
        <authorList>
            <consortium name="Ensembl"/>
        </authorList>
    </citation>
    <scope>IDENTIFICATION</scope>
</reference>
<sequence>MQPSGSGGSAMWEDLSSVSKQVYNNPKVSLLMNSRAAQYLSGHPVVALAVIFFCASAAVPVGLFVLFAVVTIIMSAIGFLFFEGFLLFVGALSLLCTLTGLAFFSVVASSVMAAFYLAISNILNFYYPHLMEKERGKDNEDDMIHNTTQ</sequence>
<dbReference type="Proteomes" id="UP000264820">
    <property type="component" value="Unplaced"/>
</dbReference>
<accession>A0A3Q2Z855</accession>
<reference evidence="10" key="2">
    <citation type="submission" date="2025-09" db="UniProtKB">
        <authorList>
            <consortium name="Ensembl"/>
        </authorList>
    </citation>
    <scope>IDENTIFICATION</scope>
</reference>
<dbReference type="PANTHER" id="PTHR14275">
    <property type="entry name" value="PROMETHIN"/>
    <property type="match status" value="1"/>
</dbReference>
<evidence type="ECO:0000313" key="11">
    <source>
        <dbReference type="Proteomes" id="UP000264820"/>
    </source>
</evidence>
<dbReference type="RefSeq" id="XP_019724195.1">
    <property type="nucleotide sequence ID" value="XM_019868636.1"/>
</dbReference>
<dbReference type="InterPro" id="IPR029709">
    <property type="entry name" value="LDAF1"/>
</dbReference>
<evidence type="ECO:0000256" key="6">
    <source>
        <dbReference type="ARBA" id="ARBA00022824"/>
    </source>
</evidence>
<evidence type="ECO:0000256" key="4">
    <source>
        <dbReference type="ARBA" id="ARBA00022677"/>
    </source>
</evidence>
<evidence type="ECO:0000256" key="3">
    <source>
        <dbReference type="ARBA" id="ARBA00007618"/>
    </source>
</evidence>
<keyword evidence="11" id="KW-1185">Reference proteome</keyword>